<dbReference type="InterPro" id="IPR012318">
    <property type="entry name" value="HTH_CRP"/>
</dbReference>
<keyword evidence="1" id="KW-0805">Transcription regulation</keyword>
<dbReference type="SMART" id="SM00100">
    <property type="entry name" value="cNMP"/>
    <property type="match status" value="1"/>
</dbReference>
<dbReference type="InterPro" id="IPR050397">
    <property type="entry name" value="Env_Response_Regulators"/>
</dbReference>
<keyword evidence="3" id="KW-0804">Transcription</keyword>
<dbReference type="GO" id="GO:0005829">
    <property type="term" value="C:cytosol"/>
    <property type="evidence" value="ECO:0007669"/>
    <property type="project" value="TreeGrafter"/>
</dbReference>
<evidence type="ECO:0000259" key="5">
    <source>
        <dbReference type="PROSITE" id="PS51063"/>
    </source>
</evidence>
<keyword evidence="2" id="KW-0238">DNA-binding</keyword>
<evidence type="ECO:0000256" key="2">
    <source>
        <dbReference type="ARBA" id="ARBA00023125"/>
    </source>
</evidence>
<evidence type="ECO:0000256" key="3">
    <source>
        <dbReference type="ARBA" id="ARBA00023163"/>
    </source>
</evidence>
<dbReference type="SUPFAM" id="SSF51206">
    <property type="entry name" value="cAMP-binding domain-like"/>
    <property type="match status" value="1"/>
</dbReference>
<dbReference type="PROSITE" id="PS50042">
    <property type="entry name" value="CNMP_BINDING_3"/>
    <property type="match status" value="1"/>
</dbReference>
<dbReference type="InterPro" id="IPR000595">
    <property type="entry name" value="cNMP-bd_dom"/>
</dbReference>
<dbReference type="InterPro" id="IPR018490">
    <property type="entry name" value="cNMP-bd_dom_sf"/>
</dbReference>
<sequence length="239" mass="26468">MAGTVASGRVSADDKREALDRIPFFTHAPLDLQRALTEAATVVRLEAGAYFLREGDSCAHFAIIVSGKMRVFKLAESGQEITLYHVGAGEVCPLNVSCILSDSRVPAMARVEEDVQAIVVPAAAFRLWMAEHESLRTFVFEMFSRRLSEVMSLVEEVAFRRMDQRLASRLEELLLEADGTHGSIEITHAVIAADLGTAREVVSRLLKEFERLGAISLSRGRIRLRHPALLHKIASREAE</sequence>
<dbReference type="PROSITE" id="PS51063">
    <property type="entry name" value="HTH_CRP_2"/>
    <property type="match status" value="1"/>
</dbReference>
<organism evidence="6 7">
    <name type="scientific">Eiseniibacteriota bacterium</name>
    <dbReference type="NCBI Taxonomy" id="2212470"/>
    <lineage>
        <taxon>Bacteria</taxon>
        <taxon>Candidatus Eiseniibacteriota</taxon>
    </lineage>
</organism>
<dbReference type="CDD" id="cd00038">
    <property type="entry name" value="CAP_ED"/>
    <property type="match status" value="1"/>
</dbReference>
<evidence type="ECO:0000256" key="1">
    <source>
        <dbReference type="ARBA" id="ARBA00023015"/>
    </source>
</evidence>
<evidence type="ECO:0000313" key="6">
    <source>
        <dbReference type="EMBL" id="TMQ60189.1"/>
    </source>
</evidence>
<reference evidence="6 7" key="1">
    <citation type="journal article" date="2019" name="Nat. Microbiol.">
        <title>Mediterranean grassland soil C-N compound turnover is dependent on rainfall and depth, and is mediated by genomically divergent microorganisms.</title>
        <authorList>
            <person name="Diamond S."/>
            <person name="Andeer P.F."/>
            <person name="Li Z."/>
            <person name="Crits-Christoph A."/>
            <person name="Burstein D."/>
            <person name="Anantharaman K."/>
            <person name="Lane K.R."/>
            <person name="Thomas B.C."/>
            <person name="Pan C."/>
            <person name="Northen T.R."/>
            <person name="Banfield J.F."/>
        </authorList>
    </citation>
    <scope>NUCLEOTIDE SEQUENCE [LARGE SCALE GENOMIC DNA]</scope>
    <source>
        <strain evidence="6">WS_6</strain>
    </source>
</reference>
<name>A0A538T987_UNCEI</name>
<dbReference type="Pfam" id="PF13545">
    <property type="entry name" value="HTH_Crp_2"/>
    <property type="match status" value="1"/>
</dbReference>
<proteinExistence type="predicted"/>
<feature type="domain" description="HTH crp-type" evidence="5">
    <location>
        <begin position="160"/>
        <end position="228"/>
    </location>
</feature>
<dbReference type="InterPro" id="IPR014710">
    <property type="entry name" value="RmlC-like_jellyroll"/>
</dbReference>
<evidence type="ECO:0000313" key="7">
    <source>
        <dbReference type="Proteomes" id="UP000316852"/>
    </source>
</evidence>
<protein>
    <submittedName>
        <fullName evidence="6">Crp/Fnr family transcriptional regulator</fullName>
    </submittedName>
</protein>
<dbReference type="PANTHER" id="PTHR24567">
    <property type="entry name" value="CRP FAMILY TRANSCRIPTIONAL REGULATORY PROTEIN"/>
    <property type="match status" value="1"/>
</dbReference>
<dbReference type="GO" id="GO:0003677">
    <property type="term" value="F:DNA binding"/>
    <property type="evidence" value="ECO:0007669"/>
    <property type="project" value="UniProtKB-KW"/>
</dbReference>
<dbReference type="PANTHER" id="PTHR24567:SF74">
    <property type="entry name" value="HTH-TYPE TRANSCRIPTIONAL REGULATOR ARCR"/>
    <property type="match status" value="1"/>
</dbReference>
<dbReference type="InterPro" id="IPR036388">
    <property type="entry name" value="WH-like_DNA-bd_sf"/>
</dbReference>
<dbReference type="GO" id="GO:0003700">
    <property type="term" value="F:DNA-binding transcription factor activity"/>
    <property type="evidence" value="ECO:0007669"/>
    <property type="project" value="TreeGrafter"/>
</dbReference>
<dbReference type="Pfam" id="PF00027">
    <property type="entry name" value="cNMP_binding"/>
    <property type="match status" value="1"/>
</dbReference>
<gene>
    <name evidence="6" type="ORF">E6K76_02360</name>
</gene>
<dbReference type="SUPFAM" id="SSF46785">
    <property type="entry name" value="Winged helix' DNA-binding domain"/>
    <property type="match status" value="1"/>
</dbReference>
<dbReference type="SMART" id="SM00419">
    <property type="entry name" value="HTH_CRP"/>
    <property type="match status" value="1"/>
</dbReference>
<dbReference type="Proteomes" id="UP000316852">
    <property type="component" value="Unassembled WGS sequence"/>
</dbReference>
<feature type="domain" description="Cyclic nucleotide-binding" evidence="4">
    <location>
        <begin position="24"/>
        <end position="146"/>
    </location>
</feature>
<dbReference type="Gene3D" id="1.10.10.10">
    <property type="entry name" value="Winged helix-like DNA-binding domain superfamily/Winged helix DNA-binding domain"/>
    <property type="match status" value="1"/>
</dbReference>
<dbReference type="Gene3D" id="2.60.120.10">
    <property type="entry name" value="Jelly Rolls"/>
    <property type="match status" value="1"/>
</dbReference>
<dbReference type="EMBL" id="VBOW01000016">
    <property type="protein sequence ID" value="TMQ60189.1"/>
    <property type="molecule type" value="Genomic_DNA"/>
</dbReference>
<dbReference type="AlphaFoldDB" id="A0A538T987"/>
<comment type="caution">
    <text evidence="6">The sequence shown here is derived from an EMBL/GenBank/DDBJ whole genome shotgun (WGS) entry which is preliminary data.</text>
</comment>
<evidence type="ECO:0000259" key="4">
    <source>
        <dbReference type="PROSITE" id="PS50042"/>
    </source>
</evidence>
<accession>A0A538T987</accession>
<dbReference type="InterPro" id="IPR036390">
    <property type="entry name" value="WH_DNA-bd_sf"/>
</dbReference>